<accession>A0A133N6R2</accession>
<keyword evidence="3 5" id="KW-0547">Nucleotide-binding</keyword>
<comment type="pathway">
    <text evidence="5">Purine metabolism; AMP biosynthesis via salvage pathway; AMP from ADP: step 1/1.</text>
</comment>
<dbReference type="PANTHER" id="PTHR23359">
    <property type="entry name" value="NUCLEOTIDE KINASE"/>
    <property type="match status" value="1"/>
</dbReference>
<feature type="binding site" evidence="5">
    <location>
        <position position="157"/>
    </location>
    <ligand>
        <name>AMP</name>
        <dbReference type="ChEBI" id="CHEBI:456215"/>
    </ligand>
</feature>
<evidence type="ECO:0000256" key="4">
    <source>
        <dbReference type="ARBA" id="ARBA00022777"/>
    </source>
</evidence>
<dbReference type="FunFam" id="3.40.50.300:FF:000106">
    <property type="entry name" value="Adenylate kinase mitochondrial"/>
    <property type="match status" value="1"/>
</dbReference>
<feature type="binding site" evidence="5">
    <location>
        <begin position="59"/>
        <end position="61"/>
    </location>
    <ligand>
        <name>AMP</name>
        <dbReference type="ChEBI" id="CHEBI:456215"/>
    </ligand>
</feature>
<keyword evidence="2 5" id="KW-0545">Nucleotide biosynthesis</keyword>
<keyword evidence="5" id="KW-0963">Cytoplasm</keyword>
<dbReference type="EC" id="2.7.4.3" evidence="5 7"/>
<evidence type="ECO:0000256" key="3">
    <source>
        <dbReference type="ARBA" id="ARBA00022741"/>
    </source>
</evidence>
<comment type="domain">
    <text evidence="5">Consists of three domains, a large central CORE domain and two small peripheral domains, NMPbind and LID, which undergo movements during catalysis. The LID domain closes over the site of phosphoryl transfer upon ATP binding. Assembling and dissambling the active center during each catalytic cycle provides an effective means to prevent ATP hydrolysis.</text>
</comment>
<comment type="subunit">
    <text evidence="5 7">Monomer.</text>
</comment>
<feature type="binding site" evidence="5">
    <location>
        <position position="129"/>
    </location>
    <ligand>
        <name>ATP</name>
        <dbReference type="ChEBI" id="CHEBI:30616"/>
    </ligand>
</feature>
<comment type="similarity">
    <text evidence="5 6">Belongs to the adenylate kinase family.</text>
</comment>
<feature type="binding site" evidence="5">
    <location>
        <position position="94"/>
    </location>
    <ligand>
        <name>AMP</name>
        <dbReference type="ChEBI" id="CHEBI:456215"/>
    </ligand>
</feature>
<dbReference type="GO" id="GO:0005737">
    <property type="term" value="C:cytoplasm"/>
    <property type="evidence" value="ECO:0007669"/>
    <property type="project" value="UniProtKB-SubCell"/>
</dbReference>
<dbReference type="InterPro" id="IPR006259">
    <property type="entry name" value="Adenyl_kin_sub"/>
</dbReference>
<feature type="binding site" evidence="5">
    <location>
        <begin position="12"/>
        <end position="17"/>
    </location>
    <ligand>
        <name>ATP</name>
        <dbReference type="ChEBI" id="CHEBI:30616"/>
    </ligand>
</feature>
<dbReference type="NCBIfam" id="NF011100">
    <property type="entry name" value="PRK14527.1"/>
    <property type="match status" value="1"/>
</dbReference>
<dbReference type="SUPFAM" id="SSF52540">
    <property type="entry name" value="P-loop containing nucleoside triphosphate hydrolases"/>
    <property type="match status" value="1"/>
</dbReference>
<dbReference type="PATRIC" id="fig|134605.3.peg.1834"/>
<comment type="catalytic activity">
    <reaction evidence="5 7">
        <text>AMP + ATP = 2 ADP</text>
        <dbReference type="Rhea" id="RHEA:12973"/>
        <dbReference type="ChEBI" id="CHEBI:30616"/>
        <dbReference type="ChEBI" id="CHEBI:456215"/>
        <dbReference type="ChEBI" id="CHEBI:456216"/>
        <dbReference type="EC" id="2.7.4.3"/>
    </reaction>
</comment>
<feature type="region of interest" description="NMP" evidence="5">
    <location>
        <begin position="32"/>
        <end position="61"/>
    </location>
</feature>
<dbReference type="GO" id="GO:0004017">
    <property type="term" value="F:AMP kinase activity"/>
    <property type="evidence" value="ECO:0007669"/>
    <property type="project" value="UniProtKB-UniRule"/>
</dbReference>
<feature type="binding site" evidence="5">
    <location>
        <position position="38"/>
    </location>
    <ligand>
        <name>AMP</name>
        <dbReference type="ChEBI" id="CHEBI:456215"/>
    </ligand>
</feature>
<dbReference type="InterPro" id="IPR033690">
    <property type="entry name" value="Adenylat_kinase_CS"/>
</dbReference>
<dbReference type="Pfam" id="PF00406">
    <property type="entry name" value="ADK"/>
    <property type="match status" value="1"/>
</dbReference>
<comment type="subcellular location">
    <subcellularLocation>
        <location evidence="5 7">Cytoplasm</location>
    </subcellularLocation>
</comment>
<name>A0A133N6R2_9FUSO</name>
<evidence type="ECO:0000256" key="7">
    <source>
        <dbReference type="RuleBase" id="RU003331"/>
    </source>
</evidence>
<feature type="binding site" evidence="5">
    <location>
        <position position="33"/>
    </location>
    <ligand>
        <name>AMP</name>
        <dbReference type="ChEBI" id="CHEBI:456215"/>
    </ligand>
</feature>
<organism evidence="8 9">
    <name type="scientific">Fusobacterium equinum</name>
    <dbReference type="NCBI Taxonomy" id="134605"/>
    <lineage>
        <taxon>Bacteria</taxon>
        <taxon>Fusobacteriati</taxon>
        <taxon>Fusobacteriota</taxon>
        <taxon>Fusobacteriia</taxon>
        <taxon>Fusobacteriales</taxon>
        <taxon>Fusobacteriaceae</taxon>
        <taxon>Fusobacterium</taxon>
    </lineage>
</organism>
<dbReference type="InterPro" id="IPR000850">
    <property type="entry name" value="Adenylat/UMP-CMP_kin"/>
</dbReference>
<dbReference type="STRING" id="134605.HMPREF3206_01856"/>
<dbReference type="NCBIfam" id="TIGR01351">
    <property type="entry name" value="adk"/>
    <property type="match status" value="1"/>
</dbReference>
<comment type="caution">
    <text evidence="5">Lacks conserved residue(s) required for the propagation of feature annotation.</text>
</comment>
<keyword evidence="5 7" id="KW-0067">ATP-binding</keyword>
<comment type="caution">
    <text evidence="8">The sequence shown here is derived from an EMBL/GenBank/DDBJ whole genome shotgun (WGS) entry which is preliminary data.</text>
</comment>
<dbReference type="HAMAP" id="MF_00235">
    <property type="entry name" value="Adenylate_kinase_Adk"/>
    <property type="match status" value="1"/>
</dbReference>
<dbReference type="EMBL" id="LRPX01000108">
    <property type="protein sequence ID" value="KXA11893.1"/>
    <property type="molecule type" value="Genomic_DNA"/>
</dbReference>
<evidence type="ECO:0000256" key="5">
    <source>
        <dbReference type="HAMAP-Rule" id="MF_00235"/>
    </source>
</evidence>
<evidence type="ECO:0000256" key="6">
    <source>
        <dbReference type="RuleBase" id="RU003330"/>
    </source>
</evidence>
<evidence type="ECO:0000313" key="8">
    <source>
        <dbReference type="EMBL" id="KXA11893.1"/>
    </source>
</evidence>
<dbReference type="InterPro" id="IPR027417">
    <property type="entry name" value="P-loop_NTPase"/>
</dbReference>
<dbReference type="Proteomes" id="UP000070617">
    <property type="component" value="Unassembled WGS sequence"/>
</dbReference>
<dbReference type="NCBIfam" id="NF001381">
    <property type="entry name" value="PRK00279.1-3"/>
    <property type="match status" value="1"/>
</dbReference>
<protein>
    <recommendedName>
        <fullName evidence="5 7">Adenylate kinase</fullName>
        <shortName evidence="5">AK</shortName>
        <ecNumber evidence="5 7">2.7.4.3</ecNumber>
    </recommendedName>
    <alternativeName>
        <fullName evidence="5">ATP-AMP transphosphorylase</fullName>
    </alternativeName>
    <alternativeName>
        <fullName evidence="5">ATP:AMP phosphotransferase</fullName>
    </alternativeName>
    <alternativeName>
        <fullName evidence="5">Adenylate monophosphate kinase</fullName>
    </alternativeName>
</protein>
<proteinExistence type="inferred from homology"/>
<keyword evidence="1 5" id="KW-0808">Transferase</keyword>
<sequence>MEMNIVLFGAPGAGKGTQAKFIMDQYEIPQISTGDILRQAIANKTTLGLEAKKFMDEGKLVPDSVVNGLVAERLEQADCKKGFIMDGFPRTVVQAEELDKILEKLNRKIEKVIALNVKDEDIVERITGRRTSKKTGKIYHMTFNPPVDEDPADLVQRADDTKEVVEKRLSTYHEQTAPVLDYYKAQNKVSEIDGSQQMEEITKQIFSILG</sequence>
<feature type="binding site" evidence="5">
    <location>
        <begin position="87"/>
        <end position="90"/>
    </location>
    <ligand>
        <name>AMP</name>
        <dbReference type="ChEBI" id="CHEBI:456215"/>
    </ligand>
</feature>
<keyword evidence="9" id="KW-1185">Reference proteome</keyword>
<evidence type="ECO:0000256" key="1">
    <source>
        <dbReference type="ARBA" id="ARBA00022679"/>
    </source>
</evidence>
<feature type="binding site" evidence="5">
    <location>
        <begin position="138"/>
        <end position="139"/>
    </location>
    <ligand>
        <name>ATP</name>
        <dbReference type="ChEBI" id="CHEBI:30616"/>
    </ligand>
</feature>
<gene>
    <name evidence="5" type="primary">adk</name>
    <name evidence="8" type="ORF">HMPREF3206_01856</name>
</gene>
<evidence type="ECO:0000256" key="2">
    <source>
        <dbReference type="ARBA" id="ARBA00022727"/>
    </source>
</evidence>
<dbReference type="AlphaFoldDB" id="A0A133N6R2"/>
<reference evidence="9" key="1">
    <citation type="submission" date="2016-01" db="EMBL/GenBank/DDBJ databases">
        <authorList>
            <person name="Mitreva M."/>
            <person name="Pepin K.H."/>
            <person name="Mihindukulasuriya K.A."/>
            <person name="Fulton R."/>
            <person name="Fronick C."/>
            <person name="O'Laughlin M."/>
            <person name="Miner T."/>
            <person name="Herter B."/>
            <person name="Rosa B.A."/>
            <person name="Cordes M."/>
            <person name="Tomlinson C."/>
            <person name="Wollam A."/>
            <person name="Palsikar V.B."/>
            <person name="Mardis E.R."/>
            <person name="Wilson R.K."/>
        </authorList>
    </citation>
    <scope>NUCLEOTIDE SEQUENCE [LARGE SCALE GENOMIC DNA]</scope>
    <source>
        <strain evidence="9">CMW8396</strain>
    </source>
</reference>
<evidence type="ECO:0000313" key="9">
    <source>
        <dbReference type="Proteomes" id="UP000070617"/>
    </source>
</evidence>
<dbReference type="UniPathway" id="UPA00588">
    <property type="reaction ID" value="UER00649"/>
</dbReference>
<feature type="binding site" evidence="5">
    <location>
        <position position="168"/>
    </location>
    <ligand>
        <name>AMP</name>
        <dbReference type="ChEBI" id="CHEBI:456215"/>
    </ligand>
</feature>
<feature type="binding site" evidence="5">
    <location>
        <position position="196"/>
    </location>
    <ligand>
        <name>ATP</name>
        <dbReference type="ChEBI" id="CHEBI:30616"/>
    </ligand>
</feature>
<dbReference type="CDD" id="cd01428">
    <property type="entry name" value="ADK"/>
    <property type="match status" value="1"/>
</dbReference>
<dbReference type="Gene3D" id="3.40.50.300">
    <property type="entry name" value="P-loop containing nucleotide triphosphate hydrolases"/>
    <property type="match status" value="1"/>
</dbReference>
<dbReference type="GO" id="GO:0044209">
    <property type="term" value="P:AMP salvage"/>
    <property type="evidence" value="ECO:0007669"/>
    <property type="project" value="UniProtKB-UniRule"/>
</dbReference>
<dbReference type="NCBIfam" id="NF001380">
    <property type="entry name" value="PRK00279.1-2"/>
    <property type="match status" value="1"/>
</dbReference>
<keyword evidence="4 5" id="KW-0418">Kinase</keyword>
<comment type="function">
    <text evidence="5">Catalyzes the reversible transfer of the terminal phosphate group between ATP and AMP. Plays an important role in cellular energy homeostasis and in adenine nucleotide metabolism.</text>
</comment>
<dbReference type="PRINTS" id="PR00094">
    <property type="entry name" value="ADENYLTKNASE"/>
</dbReference>
<dbReference type="PROSITE" id="PS00113">
    <property type="entry name" value="ADENYLATE_KINASE"/>
    <property type="match status" value="1"/>
</dbReference>
<dbReference type="GO" id="GO:0005524">
    <property type="term" value="F:ATP binding"/>
    <property type="evidence" value="ECO:0007669"/>
    <property type="project" value="UniProtKB-UniRule"/>
</dbReference>